<organism evidence="1 2">
    <name type="scientific">Zizania palustris</name>
    <name type="common">Northern wild rice</name>
    <dbReference type="NCBI Taxonomy" id="103762"/>
    <lineage>
        <taxon>Eukaryota</taxon>
        <taxon>Viridiplantae</taxon>
        <taxon>Streptophyta</taxon>
        <taxon>Embryophyta</taxon>
        <taxon>Tracheophyta</taxon>
        <taxon>Spermatophyta</taxon>
        <taxon>Magnoliopsida</taxon>
        <taxon>Liliopsida</taxon>
        <taxon>Poales</taxon>
        <taxon>Poaceae</taxon>
        <taxon>BOP clade</taxon>
        <taxon>Oryzoideae</taxon>
        <taxon>Oryzeae</taxon>
        <taxon>Zizaniinae</taxon>
        <taxon>Zizania</taxon>
    </lineage>
</organism>
<protein>
    <submittedName>
        <fullName evidence="1">Uncharacterized protein</fullName>
    </submittedName>
</protein>
<name>A0A8J5X1C6_ZIZPA</name>
<keyword evidence="2" id="KW-1185">Reference proteome</keyword>
<dbReference type="Proteomes" id="UP000729402">
    <property type="component" value="Unassembled WGS sequence"/>
</dbReference>
<dbReference type="EMBL" id="JAAALK010000079">
    <property type="protein sequence ID" value="KAG8100041.1"/>
    <property type="molecule type" value="Genomic_DNA"/>
</dbReference>
<comment type="caution">
    <text evidence="1">The sequence shown here is derived from an EMBL/GenBank/DDBJ whole genome shotgun (WGS) entry which is preliminary data.</text>
</comment>
<evidence type="ECO:0000313" key="1">
    <source>
        <dbReference type="EMBL" id="KAG8100041.1"/>
    </source>
</evidence>
<reference evidence="1" key="2">
    <citation type="submission" date="2021-02" db="EMBL/GenBank/DDBJ databases">
        <authorList>
            <person name="Kimball J.A."/>
            <person name="Haas M.W."/>
            <person name="Macchietto M."/>
            <person name="Kono T."/>
            <person name="Duquette J."/>
            <person name="Shao M."/>
        </authorList>
    </citation>
    <scope>NUCLEOTIDE SEQUENCE</scope>
    <source>
        <tissue evidence="1">Fresh leaf tissue</tissue>
    </source>
</reference>
<dbReference type="AlphaFoldDB" id="A0A8J5X1C6"/>
<sequence>MSGSAQQTTAELLVIVVGPFHSNRRPMHFPRTAPSAGARVVDTERHALFWWAQAERWRTEVASVAFWWSGGRGADIKDFEARKVALFSIWRASFSVNPRLHSMLSSSLLGFHRSGRNLRIRALAS</sequence>
<accession>A0A8J5X1C6</accession>
<gene>
    <name evidence="1" type="ORF">GUJ93_ZPchr0013g34101</name>
</gene>
<proteinExistence type="predicted"/>
<reference evidence="1" key="1">
    <citation type="journal article" date="2021" name="bioRxiv">
        <title>Whole Genome Assembly and Annotation of Northern Wild Rice, Zizania palustris L., Supports a Whole Genome Duplication in the Zizania Genus.</title>
        <authorList>
            <person name="Haas M."/>
            <person name="Kono T."/>
            <person name="Macchietto M."/>
            <person name="Millas R."/>
            <person name="McGilp L."/>
            <person name="Shao M."/>
            <person name="Duquette J."/>
            <person name="Hirsch C.N."/>
            <person name="Kimball J."/>
        </authorList>
    </citation>
    <scope>NUCLEOTIDE SEQUENCE</scope>
    <source>
        <tissue evidence="1">Fresh leaf tissue</tissue>
    </source>
</reference>
<evidence type="ECO:0000313" key="2">
    <source>
        <dbReference type="Proteomes" id="UP000729402"/>
    </source>
</evidence>